<feature type="region of interest" description="Disordered" evidence="1">
    <location>
        <begin position="1"/>
        <end position="23"/>
    </location>
</feature>
<feature type="transmembrane region" description="Helical" evidence="2">
    <location>
        <begin position="159"/>
        <end position="184"/>
    </location>
</feature>
<keyword evidence="4" id="KW-1185">Reference proteome</keyword>
<organism evidence="3 4">
    <name type="scientific">Streptomyces ziwulingensis</name>
    <dbReference type="NCBI Taxonomy" id="1045501"/>
    <lineage>
        <taxon>Bacteria</taxon>
        <taxon>Bacillati</taxon>
        <taxon>Actinomycetota</taxon>
        <taxon>Actinomycetes</taxon>
        <taxon>Kitasatosporales</taxon>
        <taxon>Streptomycetaceae</taxon>
        <taxon>Streptomyces</taxon>
    </lineage>
</organism>
<name>A0ABP9BZT3_9ACTN</name>
<proteinExistence type="predicted"/>
<evidence type="ECO:0000256" key="2">
    <source>
        <dbReference type="SAM" id="Phobius"/>
    </source>
</evidence>
<evidence type="ECO:0000313" key="4">
    <source>
        <dbReference type="Proteomes" id="UP001501265"/>
    </source>
</evidence>
<comment type="caution">
    <text evidence="3">The sequence shown here is derived from an EMBL/GenBank/DDBJ whole genome shotgun (WGS) entry which is preliminary data.</text>
</comment>
<keyword evidence="2" id="KW-0472">Membrane</keyword>
<gene>
    <name evidence="3" type="ORF">GCM10023220_34470</name>
</gene>
<feature type="transmembrane region" description="Helical" evidence="2">
    <location>
        <begin position="41"/>
        <end position="59"/>
    </location>
</feature>
<keyword evidence="2" id="KW-1133">Transmembrane helix</keyword>
<keyword evidence="2" id="KW-0812">Transmembrane</keyword>
<evidence type="ECO:0000313" key="3">
    <source>
        <dbReference type="EMBL" id="GAA4802512.1"/>
    </source>
</evidence>
<accession>A0ABP9BZT3</accession>
<sequence>MLTSPADEEREHGVMARPHGSATDRLSTGLVGRAFGRLGRAGGLIFLLAGLVLSGWGAYEGSYAAGWAGTRGTLTVQRCDVSYPNNASRSSRKNRRPVRCEGTFVSEDGGGRDAHAAVRVRQRYAAGTELSTQRTRAPSSADATDGDYLQPGMDRAWRWFGAFFAGWVLTGLGVFCLVTGYAPFGHSRVSYDAAWEASGRGATRPAVLGMLGVGLVGAGVSFLVGYFS</sequence>
<dbReference type="RefSeq" id="WP_345620588.1">
    <property type="nucleotide sequence ID" value="NZ_BAABIG010000030.1"/>
</dbReference>
<protein>
    <submittedName>
        <fullName evidence="3">Uncharacterized protein</fullName>
    </submittedName>
</protein>
<feature type="transmembrane region" description="Helical" evidence="2">
    <location>
        <begin position="205"/>
        <end position="227"/>
    </location>
</feature>
<reference evidence="4" key="1">
    <citation type="journal article" date="2019" name="Int. J. Syst. Evol. Microbiol.">
        <title>The Global Catalogue of Microorganisms (GCM) 10K type strain sequencing project: providing services to taxonomists for standard genome sequencing and annotation.</title>
        <authorList>
            <consortium name="The Broad Institute Genomics Platform"/>
            <consortium name="The Broad Institute Genome Sequencing Center for Infectious Disease"/>
            <person name="Wu L."/>
            <person name="Ma J."/>
        </authorList>
    </citation>
    <scope>NUCLEOTIDE SEQUENCE [LARGE SCALE GENOMIC DNA]</scope>
    <source>
        <strain evidence="4">JCM 18081</strain>
    </source>
</reference>
<evidence type="ECO:0000256" key="1">
    <source>
        <dbReference type="SAM" id="MobiDB-lite"/>
    </source>
</evidence>
<dbReference type="Proteomes" id="UP001501265">
    <property type="component" value="Unassembled WGS sequence"/>
</dbReference>
<dbReference type="EMBL" id="BAABIG010000030">
    <property type="protein sequence ID" value="GAA4802512.1"/>
    <property type="molecule type" value="Genomic_DNA"/>
</dbReference>